<evidence type="ECO:0000256" key="1">
    <source>
        <dbReference type="ARBA" id="ARBA00004442"/>
    </source>
</evidence>
<evidence type="ECO:0000256" key="9">
    <source>
        <dbReference type="ARBA" id="ARBA00033063"/>
    </source>
</evidence>
<keyword evidence="4" id="KW-1134">Transmembrane beta strand</keyword>
<evidence type="ECO:0000259" key="12">
    <source>
        <dbReference type="Pfam" id="PF01103"/>
    </source>
</evidence>
<evidence type="ECO:0000313" key="16">
    <source>
        <dbReference type="Proteomes" id="UP001589813"/>
    </source>
</evidence>
<evidence type="ECO:0000259" key="13">
    <source>
        <dbReference type="Pfam" id="PF07244"/>
    </source>
</evidence>
<feature type="chain" id="PRO_5047223755" description="Translocation and assembly module subunit TamA" evidence="11">
    <location>
        <begin position="22"/>
        <end position="571"/>
    </location>
</feature>
<evidence type="ECO:0000256" key="7">
    <source>
        <dbReference type="ARBA" id="ARBA00023136"/>
    </source>
</evidence>
<evidence type="ECO:0000256" key="6">
    <source>
        <dbReference type="ARBA" id="ARBA00022729"/>
    </source>
</evidence>
<evidence type="ECO:0000256" key="4">
    <source>
        <dbReference type="ARBA" id="ARBA00022452"/>
    </source>
</evidence>
<evidence type="ECO:0000313" key="15">
    <source>
        <dbReference type="EMBL" id="MFC0049936.1"/>
    </source>
</evidence>
<dbReference type="EMBL" id="JBHLXP010000005">
    <property type="protein sequence ID" value="MFC0049936.1"/>
    <property type="molecule type" value="Genomic_DNA"/>
</dbReference>
<keyword evidence="7" id="KW-0472">Membrane</keyword>
<sequence>MNLLLLCVLLATMLFSVKAQAANRIEFTGVTLERRQNIELYLSAISPAQINKSARFKNRVAREIKQALRGLGYYQVLIEFEDKSDGKDYVLLAKITAGKYVFIEVADLQLNGEAVRDAEFLALQKAKAPRKGERMHHGIYEDYKKALLSLSHRKGYFDAEFSRAELEVTPGDRRGKMHLHFQSGPRYRFGEIKFVGGQIRDARLQTLLPFKSGDFYSAERLAKLSQNLANTLWFGSVDLIADPDNRKDGALPLTIELQPAVKNTVETGIGYATDVGARIKTSWFKPWVNDRGHSLNADLALSQREQYLETSYKFPLRDVANDYYQLSFGYKNKDLLDTDSTSYNLKGERHWLLSNQWQRTLSLRWLYEDYVQGAQRDTSNLVLPGFAFSRNRDTGGSMPLDADNYLLSVEAANTSWGSDTDFVRLYGRAGWIGSFSEDQRWLVRLDAGAILQEQIANIPPSLRFFAGGDSSLRGYGYQTLAPVNDKQELIGGIRLATVNLEYQHRVKGDWWLALFTDYGSAWNDQPDWKQSVGIGARWASPVGPIRLDLAYGLDHEPNGRFRIHFTLGPEL</sequence>
<reference evidence="15 16" key="1">
    <citation type="submission" date="2024-09" db="EMBL/GenBank/DDBJ databases">
        <authorList>
            <person name="Sun Q."/>
            <person name="Mori K."/>
        </authorList>
    </citation>
    <scope>NUCLEOTIDE SEQUENCE [LARGE SCALE GENOMIC DNA]</scope>
    <source>
        <strain evidence="15 16">KCTC 23315</strain>
    </source>
</reference>
<dbReference type="RefSeq" id="WP_377246753.1">
    <property type="nucleotide sequence ID" value="NZ_JBHLXP010000005.1"/>
</dbReference>
<feature type="domain" description="TamA POTRA" evidence="14">
    <location>
        <begin position="26"/>
        <end position="96"/>
    </location>
</feature>
<evidence type="ECO:0000256" key="10">
    <source>
        <dbReference type="ARBA" id="ARBA00093548"/>
    </source>
</evidence>
<dbReference type="InterPro" id="IPR000184">
    <property type="entry name" value="Bac_surfAg_D15"/>
</dbReference>
<evidence type="ECO:0000256" key="5">
    <source>
        <dbReference type="ARBA" id="ARBA00022692"/>
    </source>
</evidence>
<evidence type="ECO:0000256" key="11">
    <source>
        <dbReference type="SAM" id="SignalP"/>
    </source>
</evidence>
<comment type="caution">
    <text evidence="15">The sequence shown here is derived from an EMBL/GenBank/DDBJ whole genome shotgun (WGS) entry which is preliminary data.</text>
</comment>
<keyword evidence="16" id="KW-1185">Reference proteome</keyword>
<name>A0ABV6BGD9_9GAMM</name>
<keyword evidence="5" id="KW-0812">Transmembrane</keyword>
<dbReference type="InterPro" id="IPR039910">
    <property type="entry name" value="D15-like"/>
</dbReference>
<dbReference type="Gene3D" id="2.40.160.50">
    <property type="entry name" value="membrane protein fhac: a member of the omp85/tpsb transporter family"/>
    <property type="match status" value="1"/>
</dbReference>
<organism evidence="15 16">
    <name type="scientific">Rheinheimera tilapiae</name>
    <dbReference type="NCBI Taxonomy" id="875043"/>
    <lineage>
        <taxon>Bacteria</taxon>
        <taxon>Pseudomonadati</taxon>
        <taxon>Pseudomonadota</taxon>
        <taxon>Gammaproteobacteria</taxon>
        <taxon>Chromatiales</taxon>
        <taxon>Chromatiaceae</taxon>
        <taxon>Rheinheimera</taxon>
    </lineage>
</organism>
<dbReference type="InterPro" id="IPR035243">
    <property type="entry name" value="TamA_POTRA_Dom_1"/>
</dbReference>
<keyword evidence="8" id="KW-0998">Cell outer membrane</keyword>
<evidence type="ECO:0000256" key="8">
    <source>
        <dbReference type="ARBA" id="ARBA00023237"/>
    </source>
</evidence>
<dbReference type="PANTHER" id="PTHR12815">
    <property type="entry name" value="SORTING AND ASSEMBLY MACHINERY SAMM50 PROTEIN FAMILY MEMBER"/>
    <property type="match status" value="1"/>
</dbReference>
<evidence type="ECO:0000256" key="3">
    <source>
        <dbReference type="ARBA" id="ARBA00015419"/>
    </source>
</evidence>
<dbReference type="Pfam" id="PF17243">
    <property type="entry name" value="POTRA_TamA_1"/>
    <property type="match status" value="1"/>
</dbReference>
<dbReference type="Gene3D" id="3.10.20.310">
    <property type="entry name" value="membrane protein fhac"/>
    <property type="match status" value="3"/>
</dbReference>
<feature type="signal peptide" evidence="11">
    <location>
        <begin position="1"/>
        <end position="21"/>
    </location>
</feature>
<keyword evidence="6 11" id="KW-0732">Signal</keyword>
<dbReference type="InterPro" id="IPR010827">
    <property type="entry name" value="BamA/TamA_POTRA"/>
</dbReference>
<feature type="domain" description="POTRA" evidence="13">
    <location>
        <begin position="187"/>
        <end position="256"/>
    </location>
</feature>
<dbReference type="Pfam" id="PF01103">
    <property type="entry name" value="Omp85"/>
    <property type="match status" value="1"/>
</dbReference>
<dbReference type="PANTHER" id="PTHR12815:SF47">
    <property type="entry name" value="TRANSLOCATION AND ASSEMBLY MODULE SUBUNIT TAMA"/>
    <property type="match status" value="1"/>
</dbReference>
<accession>A0ABV6BGD9</accession>
<protein>
    <recommendedName>
        <fullName evidence="3">Translocation and assembly module subunit TamA</fullName>
    </recommendedName>
    <alternativeName>
        <fullName evidence="9">Autotransporter assembly factor TamA</fullName>
    </alternativeName>
</protein>
<feature type="domain" description="Bacterial surface antigen (D15)" evidence="12">
    <location>
        <begin position="277"/>
        <end position="568"/>
    </location>
</feature>
<comment type="similarity">
    <text evidence="2">Belongs to the TamA family.</text>
</comment>
<proteinExistence type="inferred from homology"/>
<evidence type="ECO:0000256" key="2">
    <source>
        <dbReference type="ARBA" id="ARBA00010248"/>
    </source>
</evidence>
<gene>
    <name evidence="15" type="ORF">ACFFJP_16665</name>
</gene>
<dbReference type="Proteomes" id="UP001589813">
    <property type="component" value="Unassembled WGS sequence"/>
</dbReference>
<comment type="subcellular location">
    <subcellularLocation>
        <location evidence="1">Cell outer membrane</location>
    </subcellularLocation>
</comment>
<evidence type="ECO:0000259" key="14">
    <source>
        <dbReference type="Pfam" id="PF17243"/>
    </source>
</evidence>
<comment type="subunit">
    <text evidence="10">Interacts with TamB to form the translocation and assembly module (TAM).</text>
</comment>
<dbReference type="Pfam" id="PF07244">
    <property type="entry name" value="POTRA"/>
    <property type="match status" value="1"/>
</dbReference>